<comment type="function">
    <text evidence="2">Catalyzes the condensation of isopentenyl diphosphate (IPP) with allylic pyrophosphates generating different type of terpenoids.</text>
</comment>
<feature type="binding site" evidence="2">
    <location>
        <position position="30"/>
    </location>
    <ligand>
        <name>Mg(2+)</name>
        <dbReference type="ChEBI" id="CHEBI:18420"/>
    </ligand>
</feature>
<organism evidence="4 5">
    <name type="scientific">Henriciella mobilis</name>
    <dbReference type="NCBI Taxonomy" id="2305467"/>
    <lineage>
        <taxon>Bacteria</taxon>
        <taxon>Pseudomonadati</taxon>
        <taxon>Pseudomonadota</taxon>
        <taxon>Alphaproteobacteria</taxon>
        <taxon>Hyphomonadales</taxon>
        <taxon>Hyphomonadaceae</taxon>
        <taxon>Henriciella</taxon>
    </lineage>
</organism>
<evidence type="ECO:0000256" key="1">
    <source>
        <dbReference type="ARBA" id="ARBA00022679"/>
    </source>
</evidence>
<evidence type="ECO:0000256" key="3">
    <source>
        <dbReference type="SAM" id="MobiDB-lite"/>
    </source>
</evidence>
<feature type="binding site" evidence="2">
    <location>
        <position position="198"/>
    </location>
    <ligand>
        <name>substrate</name>
    </ligand>
</feature>
<dbReference type="InterPro" id="IPR036424">
    <property type="entry name" value="UPP_synth-like_sf"/>
</dbReference>
<dbReference type="InterPro" id="IPR018520">
    <property type="entry name" value="UPP_synth-like_CS"/>
</dbReference>
<dbReference type="PROSITE" id="PS01066">
    <property type="entry name" value="UPP_SYNTHASE"/>
    <property type="match status" value="1"/>
</dbReference>
<feature type="binding site" evidence="2">
    <location>
        <position position="217"/>
    </location>
    <ligand>
        <name>Mg(2+)</name>
        <dbReference type="ChEBI" id="CHEBI:18420"/>
    </ligand>
</feature>
<dbReference type="EC" id="2.5.1.-" evidence="2"/>
<feature type="binding site" evidence="2">
    <location>
        <begin position="204"/>
        <end position="206"/>
    </location>
    <ligand>
        <name>substrate</name>
    </ligand>
</feature>
<dbReference type="PANTHER" id="PTHR10291:SF0">
    <property type="entry name" value="DEHYDRODOLICHYL DIPHOSPHATE SYNTHASE 2"/>
    <property type="match status" value="1"/>
</dbReference>
<keyword evidence="1 2" id="KW-0808">Transferase</keyword>
<feature type="region of interest" description="Disordered" evidence="3">
    <location>
        <begin position="1"/>
        <end position="21"/>
    </location>
</feature>
<keyword evidence="5" id="KW-1185">Reference proteome</keyword>
<dbReference type="GO" id="GO:0016094">
    <property type="term" value="P:polyprenol biosynthetic process"/>
    <property type="evidence" value="ECO:0007669"/>
    <property type="project" value="TreeGrafter"/>
</dbReference>
<feature type="binding site" evidence="2">
    <location>
        <position position="81"/>
    </location>
    <ligand>
        <name>substrate</name>
    </ligand>
</feature>
<dbReference type="NCBIfam" id="NF011405">
    <property type="entry name" value="PRK14830.1"/>
    <property type="match status" value="1"/>
</dbReference>
<dbReference type="GO" id="GO:0008834">
    <property type="term" value="F:ditrans,polycis-undecaprenyl-diphosphate synthase [(2E,6E)-farnesyl-diphosphate specific] activity"/>
    <property type="evidence" value="ECO:0007669"/>
    <property type="project" value="TreeGrafter"/>
</dbReference>
<feature type="binding site" evidence="2">
    <location>
        <position position="47"/>
    </location>
    <ligand>
        <name>substrate</name>
    </ligand>
</feature>
<name>A0A399R9I7_9PROT</name>
<dbReference type="AlphaFoldDB" id="A0A399R9I7"/>
<dbReference type="FunFam" id="3.40.1180.10:FF:000001">
    <property type="entry name" value="(2E,6E)-farnesyl-diphosphate-specific ditrans,polycis-undecaprenyl-diphosphate synthase"/>
    <property type="match status" value="1"/>
</dbReference>
<evidence type="ECO:0000313" key="5">
    <source>
        <dbReference type="Proteomes" id="UP000266385"/>
    </source>
</evidence>
<dbReference type="Proteomes" id="UP000266385">
    <property type="component" value="Unassembled WGS sequence"/>
</dbReference>
<feature type="binding site" evidence="2">
    <location>
        <begin position="75"/>
        <end position="77"/>
    </location>
    <ligand>
        <name>substrate</name>
    </ligand>
</feature>
<dbReference type="GO" id="GO:0000287">
    <property type="term" value="F:magnesium ion binding"/>
    <property type="evidence" value="ECO:0007669"/>
    <property type="project" value="UniProtKB-UniRule"/>
</dbReference>
<dbReference type="OrthoDB" id="4191603at2"/>
<feature type="binding site" evidence="2">
    <location>
        <begin position="31"/>
        <end position="34"/>
    </location>
    <ligand>
        <name>substrate</name>
    </ligand>
</feature>
<feature type="binding site" evidence="2">
    <location>
        <position position="43"/>
    </location>
    <ligand>
        <name>substrate</name>
    </ligand>
</feature>
<dbReference type="CDD" id="cd00475">
    <property type="entry name" value="Cis_IPPS"/>
    <property type="match status" value="1"/>
</dbReference>
<dbReference type="Gene3D" id="3.40.1180.10">
    <property type="entry name" value="Decaprenyl diphosphate synthase-like"/>
    <property type="match status" value="1"/>
</dbReference>
<dbReference type="Pfam" id="PF01255">
    <property type="entry name" value="Prenyltransf"/>
    <property type="match status" value="1"/>
</dbReference>
<gene>
    <name evidence="4" type="ORF">D1223_11790</name>
</gene>
<dbReference type="HAMAP" id="MF_01139">
    <property type="entry name" value="ISPT"/>
    <property type="match status" value="1"/>
</dbReference>
<feature type="active site" evidence="2">
    <location>
        <position position="30"/>
    </location>
</feature>
<feature type="active site" description="Proton acceptor" evidence="2">
    <location>
        <position position="78"/>
    </location>
</feature>
<evidence type="ECO:0000313" key="4">
    <source>
        <dbReference type="EMBL" id="RIJ28090.1"/>
    </source>
</evidence>
<dbReference type="InterPro" id="IPR001441">
    <property type="entry name" value="UPP_synth-like"/>
</dbReference>
<protein>
    <recommendedName>
        <fullName evidence="2">Isoprenyl transferase</fullName>
        <ecNumber evidence="2">2.5.1.-</ecNumber>
    </recommendedName>
</protein>
<keyword evidence="2" id="KW-0479">Metal-binding</keyword>
<comment type="similarity">
    <text evidence="2">Belongs to the UPP synthase family.</text>
</comment>
<dbReference type="EMBL" id="QWFX01000013">
    <property type="protein sequence ID" value="RIJ28090.1"/>
    <property type="molecule type" value="Genomic_DNA"/>
</dbReference>
<dbReference type="NCBIfam" id="TIGR00055">
    <property type="entry name" value="uppS"/>
    <property type="match status" value="1"/>
</dbReference>
<comment type="subunit">
    <text evidence="2">Homodimer.</text>
</comment>
<evidence type="ECO:0000256" key="2">
    <source>
        <dbReference type="HAMAP-Rule" id="MF_01139"/>
    </source>
</evidence>
<reference evidence="4 5" key="1">
    <citation type="submission" date="2018-08" db="EMBL/GenBank/DDBJ databases">
        <title>Henriciella mobilis sp. nov., isolated from seawater.</title>
        <authorList>
            <person name="Cheng H."/>
            <person name="Wu Y.-H."/>
            <person name="Xu X.-W."/>
            <person name="Guo L.-L."/>
        </authorList>
    </citation>
    <scope>NUCLEOTIDE SEQUENCE [LARGE SCALE GENOMIC DNA]</scope>
    <source>
        <strain evidence="4 5">JN25</strain>
    </source>
</reference>
<feature type="binding site" evidence="2">
    <location>
        <position position="79"/>
    </location>
    <ligand>
        <name>substrate</name>
    </ligand>
</feature>
<dbReference type="SUPFAM" id="SSF64005">
    <property type="entry name" value="Undecaprenyl diphosphate synthase"/>
    <property type="match status" value="1"/>
</dbReference>
<accession>A0A399R9I7</accession>
<dbReference type="PANTHER" id="PTHR10291">
    <property type="entry name" value="DEHYDRODOLICHYL DIPHOSPHATE SYNTHASE FAMILY MEMBER"/>
    <property type="match status" value="1"/>
</dbReference>
<comment type="cofactor">
    <cofactor evidence="2">
        <name>Mg(2+)</name>
        <dbReference type="ChEBI" id="CHEBI:18420"/>
    </cofactor>
    <text evidence="2">Binds 2 magnesium ions per subunit.</text>
</comment>
<feature type="binding site" evidence="2">
    <location>
        <position position="35"/>
    </location>
    <ligand>
        <name>substrate</name>
    </ligand>
</feature>
<comment type="caution">
    <text evidence="4">The sequence shown here is derived from an EMBL/GenBank/DDBJ whole genome shotgun (WGS) entry which is preliminary data.</text>
</comment>
<keyword evidence="2" id="KW-0460">Magnesium</keyword>
<proteinExistence type="inferred from homology"/>
<dbReference type="GO" id="GO:0005829">
    <property type="term" value="C:cytosol"/>
    <property type="evidence" value="ECO:0007669"/>
    <property type="project" value="TreeGrafter"/>
</dbReference>
<sequence length="255" mass="28124">MTARPAPSEQPRPEADGGRGVPAHVGIIMDGNGRWASRHGLPRAIGHERGVEALRRTVKAAPKLGLQYLTVYSFSTENWRRPVAEVSALFALLKTFINRDLDQLIKEGVKVSVFGTRKGLPEEINTLLERAERETRHNTAFNLGIAFNYGGREEITRATRAIAQDVKAGRLDPENIDEAAIAARLDTAAFPDPDLIIRTGEESRLSNFLIWQSAYAELVFMDVLWPEFGEAGLEQALSVFASRERRFGGLKSGAG</sequence>